<dbReference type="SUPFAM" id="SSF55681">
    <property type="entry name" value="Class II aaRS and biotin synthetases"/>
    <property type="match status" value="1"/>
</dbReference>
<comment type="caution">
    <text evidence="7">The sequence shown here is derived from an EMBL/GenBank/DDBJ whole genome shotgun (WGS) entry which is preliminary data.</text>
</comment>
<dbReference type="PROSITE" id="PS51733">
    <property type="entry name" value="BPL_LPL_CATALYTIC"/>
    <property type="match status" value="1"/>
</dbReference>
<reference evidence="7" key="1">
    <citation type="journal article" date="2015" name="Nature">
        <title>Complex archaea that bridge the gap between prokaryotes and eukaryotes.</title>
        <authorList>
            <person name="Spang A."/>
            <person name="Saw J.H."/>
            <person name="Jorgensen S.L."/>
            <person name="Zaremba-Niedzwiedzka K."/>
            <person name="Martijn J."/>
            <person name="Lind A.E."/>
            <person name="van Eijk R."/>
            <person name="Schleper C."/>
            <person name="Guy L."/>
            <person name="Ettema T.J."/>
        </authorList>
    </citation>
    <scope>NUCLEOTIDE SEQUENCE</scope>
</reference>
<keyword evidence="5" id="KW-0012">Acyltransferase</keyword>
<evidence type="ECO:0000256" key="3">
    <source>
        <dbReference type="ARBA" id="ARBA00022490"/>
    </source>
</evidence>
<evidence type="ECO:0000313" key="7">
    <source>
        <dbReference type="EMBL" id="KKN49278.1"/>
    </source>
</evidence>
<dbReference type="AlphaFoldDB" id="A0A0F9U6L1"/>
<evidence type="ECO:0000256" key="1">
    <source>
        <dbReference type="ARBA" id="ARBA00004821"/>
    </source>
</evidence>
<dbReference type="PROSITE" id="PS01313">
    <property type="entry name" value="LIPB"/>
    <property type="match status" value="1"/>
</dbReference>
<dbReference type="PANTHER" id="PTHR10993:SF7">
    <property type="entry name" value="LIPOYLTRANSFERASE 2, MITOCHONDRIAL-RELATED"/>
    <property type="match status" value="1"/>
</dbReference>
<sequence>MILKDLGLVDYQTTCDAMRTFTAERDQSTQDELWLVEHIPVFTQGLNGKNEHLLNTGDIPVIRTDRGGQVTYHGPGQLIAYTLFDLKRMNIGVREMVSRIEKSVISMLDELGIIANARADAPGVYVEQRKIASLGLRVKQGACYHGLSINISMDLTPFSYINPCGYQGMEVIDLKGLGHDMTMSQAQQQFISAFKTQMSKVNK</sequence>
<evidence type="ECO:0000256" key="4">
    <source>
        <dbReference type="ARBA" id="ARBA00022679"/>
    </source>
</evidence>
<comment type="pathway">
    <text evidence="1">Protein modification; protein lipoylation via endogenous pathway; protein N(6)-(lipoyl)lysine from octanoyl-[acyl-carrier-protein]: step 1/2.</text>
</comment>
<dbReference type="HAMAP" id="MF_00013">
    <property type="entry name" value="LipB"/>
    <property type="match status" value="1"/>
</dbReference>
<dbReference type="UniPathway" id="UPA00538">
    <property type="reaction ID" value="UER00592"/>
</dbReference>
<proteinExistence type="inferred from homology"/>
<dbReference type="InterPro" id="IPR000544">
    <property type="entry name" value="Octanoyltransferase"/>
</dbReference>
<dbReference type="GO" id="GO:0033819">
    <property type="term" value="F:lipoyl(octanoyl) transferase activity"/>
    <property type="evidence" value="ECO:0007669"/>
    <property type="project" value="UniProtKB-EC"/>
</dbReference>
<dbReference type="NCBIfam" id="TIGR00214">
    <property type="entry name" value="lipB"/>
    <property type="match status" value="1"/>
</dbReference>
<keyword evidence="3" id="KW-0963">Cytoplasm</keyword>
<evidence type="ECO:0000259" key="6">
    <source>
        <dbReference type="PROSITE" id="PS51733"/>
    </source>
</evidence>
<dbReference type="InterPro" id="IPR004143">
    <property type="entry name" value="BPL_LPL_catalytic"/>
</dbReference>
<organism evidence="7">
    <name type="scientific">marine sediment metagenome</name>
    <dbReference type="NCBI Taxonomy" id="412755"/>
    <lineage>
        <taxon>unclassified sequences</taxon>
        <taxon>metagenomes</taxon>
        <taxon>ecological metagenomes</taxon>
    </lineage>
</organism>
<gene>
    <name evidence="7" type="ORF">LCGC14_0644400</name>
</gene>
<dbReference type="GO" id="GO:0009249">
    <property type="term" value="P:protein lipoylation"/>
    <property type="evidence" value="ECO:0007669"/>
    <property type="project" value="InterPro"/>
</dbReference>
<dbReference type="NCBIfam" id="NF010922">
    <property type="entry name" value="PRK14342.1"/>
    <property type="match status" value="1"/>
</dbReference>
<dbReference type="Gene3D" id="3.30.930.10">
    <property type="entry name" value="Bira Bifunctional Protein, Domain 2"/>
    <property type="match status" value="1"/>
</dbReference>
<dbReference type="Pfam" id="PF21948">
    <property type="entry name" value="LplA-B_cat"/>
    <property type="match status" value="1"/>
</dbReference>
<dbReference type="CDD" id="cd16444">
    <property type="entry name" value="LipB"/>
    <property type="match status" value="1"/>
</dbReference>
<evidence type="ECO:0000256" key="5">
    <source>
        <dbReference type="ARBA" id="ARBA00023315"/>
    </source>
</evidence>
<feature type="domain" description="BPL/LPL catalytic" evidence="6">
    <location>
        <begin position="27"/>
        <end position="202"/>
    </location>
</feature>
<dbReference type="FunFam" id="3.30.930.10:FF:000020">
    <property type="entry name" value="Octanoyltransferase"/>
    <property type="match status" value="1"/>
</dbReference>
<accession>A0A0F9U6L1</accession>
<dbReference type="InterPro" id="IPR045864">
    <property type="entry name" value="aa-tRNA-synth_II/BPL/LPL"/>
</dbReference>
<keyword evidence="4" id="KW-0808">Transferase</keyword>
<evidence type="ECO:0000256" key="2">
    <source>
        <dbReference type="ARBA" id="ARBA00012334"/>
    </source>
</evidence>
<protein>
    <recommendedName>
        <fullName evidence="2">lipoyl(octanoyl) transferase</fullName>
        <ecNumber evidence="2">2.3.1.181</ecNumber>
    </recommendedName>
</protein>
<name>A0A0F9U6L1_9ZZZZ</name>
<dbReference type="EC" id="2.3.1.181" evidence="2"/>
<dbReference type="EMBL" id="LAZR01001174">
    <property type="protein sequence ID" value="KKN49278.1"/>
    <property type="molecule type" value="Genomic_DNA"/>
</dbReference>
<dbReference type="InterPro" id="IPR020605">
    <property type="entry name" value="Octanoyltransferase_CS"/>
</dbReference>
<dbReference type="PANTHER" id="PTHR10993">
    <property type="entry name" value="OCTANOYLTRANSFERASE"/>
    <property type="match status" value="1"/>
</dbReference>
<dbReference type="PIRSF" id="PIRSF016262">
    <property type="entry name" value="LPLase"/>
    <property type="match status" value="1"/>
</dbReference>